<dbReference type="Proteomes" id="UP000789396">
    <property type="component" value="Unassembled WGS sequence"/>
</dbReference>
<sequence>LLAYHDIPHDLHLILESYRGLRPSIPTYIPKIVAELIIKCWDAQPETRPTSKEVCDTLNMWSNSKEFISQMNRS</sequence>
<evidence type="ECO:0000313" key="2">
    <source>
        <dbReference type="Proteomes" id="UP000789396"/>
    </source>
</evidence>
<protein>
    <submittedName>
        <fullName evidence="1">14795_t:CDS:1</fullName>
    </submittedName>
</protein>
<reference evidence="1" key="1">
    <citation type="submission" date="2021-06" db="EMBL/GenBank/DDBJ databases">
        <authorList>
            <person name="Kallberg Y."/>
            <person name="Tangrot J."/>
            <person name="Rosling A."/>
        </authorList>
    </citation>
    <scope>NUCLEOTIDE SEQUENCE</scope>
    <source>
        <strain evidence="1">IN212</strain>
    </source>
</reference>
<dbReference type="AlphaFoldDB" id="A0A9N9JJP1"/>
<proteinExistence type="predicted"/>
<evidence type="ECO:0000313" key="1">
    <source>
        <dbReference type="EMBL" id="CAG8779684.1"/>
    </source>
</evidence>
<gene>
    <name evidence="1" type="ORF">RFULGI_LOCUS15702</name>
</gene>
<dbReference type="InterPro" id="IPR011009">
    <property type="entry name" value="Kinase-like_dom_sf"/>
</dbReference>
<name>A0A9N9JJP1_9GLOM</name>
<organism evidence="1 2">
    <name type="scientific">Racocetra fulgida</name>
    <dbReference type="NCBI Taxonomy" id="60492"/>
    <lineage>
        <taxon>Eukaryota</taxon>
        <taxon>Fungi</taxon>
        <taxon>Fungi incertae sedis</taxon>
        <taxon>Mucoromycota</taxon>
        <taxon>Glomeromycotina</taxon>
        <taxon>Glomeromycetes</taxon>
        <taxon>Diversisporales</taxon>
        <taxon>Gigasporaceae</taxon>
        <taxon>Racocetra</taxon>
    </lineage>
</organism>
<dbReference type="SUPFAM" id="SSF56112">
    <property type="entry name" value="Protein kinase-like (PK-like)"/>
    <property type="match status" value="1"/>
</dbReference>
<comment type="caution">
    <text evidence="1">The sequence shown here is derived from an EMBL/GenBank/DDBJ whole genome shotgun (WGS) entry which is preliminary data.</text>
</comment>
<dbReference type="EMBL" id="CAJVPZ010051829">
    <property type="protein sequence ID" value="CAG8779684.1"/>
    <property type="molecule type" value="Genomic_DNA"/>
</dbReference>
<feature type="non-terminal residue" evidence="1">
    <location>
        <position position="1"/>
    </location>
</feature>
<keyword evidence="2" id="KW-1185">Reference proteome</keyword>
<dbReference type="OrthoDB" id="2396740at2759"/>
<dbReference type="Gene3D" id="1.10.510.10">
    <property type="entry name" value="Transferase(Phosphotransferase) domain 1"/>
    <property type="match status" value="1"/>
</dbReference>
<accession>A0A9N9JJP1</accession>